<evidence type="ECO:0000313" key="1">
    <source>
        <dbReference type="EMBL" id="KAA3473282.1"/>
    </source>
</evidence>
<dbReference type="AlphaFoldDB" id="A0A5B6VWH7"/>
<reference evidence="2" key="1">
    <citation type="journal article" date="2019" name="Plant Biotechnol. J.">
        <title>Genome sequencing of the Australian wild diploid species Gossypium australe highlights disease resistance and delayed gland morphogenesis.</title>
        <authorList>
            <person name="Cai Y."/>
            <person name="Cai X."/>
            <person name="Wang Q."/>
            <person name="Wang P."/>
            <person name="Zhang Y."/>
            <person name="Cai C."/>
            <person name="Xu Y."/>
            <person name="Wang K."/>
            <person name="Zhou Z."/>
            <person name="Wang C."/>
            <person name="Geng S."/>
            <person name="Li B."/>
            <person name="Dong Q."/>
            <person name="Hou Y."/>
            <person name="Wang H."/>
            <person name="Ai P."/>
            <person name="Liu Z."/>
            <person name="Yi F."/>
            <person name="Sun M."/>
            <person name="An G."/>
            <person name="Cheng J."/>
            <person name="Zhang Y."/>
            <person name="Shi Q."/>
            <person name="Xie Y."/>
            <person name="Shi X."/>
            <person name="Chang Y."/>
            <person name="Huang F."/>
            <person name="Chen Y."/>
            <person name="Hong S."/>
            <person name="Mi L."/>
            <person name="Sun Q."/>
            <person name="Zhang L."/>
            <person name="Zhou B."/>
            <person name="Peng R."/>
            <person name="Zhang X."/>
            <person name="Liu F."/>
        </authorList>
    </citation>
    <scope>NUCLEOTIDE SEQUENCE [LARGE SCALE GENOMIC DNA]</scope>
    <source>
        <strain evidence="2">cv. PA1801</strain>
    </source>
</reference>
<dbReference type="GO" id="GO:0003676">
    <property type="term" value="F:nucleic acid binding"/>
    <property type="evidence" value="ECO:0007669"/>
    <property type="project" value="InterPro"/>
</dbReference>
<sequence>MWRPPGEKIVGTEDSQVGVLLANRTEISSQRGIHILGPFPIATAQKKFIVVAMDYFTKWIEAEALATITERQIESFV</sequence>
<evidence type="ECO:0000313" key="2">
    <source>
        <dbReference type="Proteomes" id="UP000325315"/>
    </source>
</evidence>
<keyword evidence="2" id="KW-1185">Reference proteome</keyword>
<protein>
    <submittedName>
        <fullName evidence="1">Rve domain-containing protein</fullName>
    </submittedName>
</protein>
<dbReference type="InterPro" id="IPR036397">
    <property type="entry name" value="RNaseH_sf"/>
</dbReference>
<organism evidence="1 2">
    <name type="scientific">Gossypium australe</name>
    <dbReference type="NCBI Taxonomy" id="47621"/>
    <lineage>
        <taxon>Eukaryota</taxon>
        <taxon>Viridiplantae</taxon>
        <taxon>Streptophyta</taxon>
        <taxon>Embryophyta</taxon>
        <taxon>Tracheophyta</taxon>
        <taxon>Spermatophyta</taxon>
        <taxon>Magnoliopsida</taxon>
        <taxon>eudicotyledons</taxon>
        <taxon>Gunneridae</taxon>
        <taxon>Pentapetalae</taxon>
        <taxon>rosids</taxon>
        <taxon>malvids</taxon>
        <taxon>Malvales</taxon>
        <taxon>Malvaceae</taxon>
        <taxon>Malvoideae</taxon>
        <taxon>Gossypium</taxon>
    </lineage>
</organism>
<dbReference type="EMBL" id="SMMG02000005">
    <property type="protein sequence ID" value="KAA3473282.1"/>
    <property type="molecule type" value="Genomic_DNA"/>
</dbReference>
<name>A0A5B6VWH7_9ROSI</name>
<accession>A0A5B6VWH7</accession>
<dbReference type="Gene3D" id="3.30.420.10">
    <property type="entry name" value="Ribonuclease H-like superfamily/Ribonuclease H"/>
    <property type="match status" value="1"/>
</dbReference>
<gene>
    <name evidence="1" type="ORF">EPI10_023676</name>
</gene>
<dbReference type="Proteomes" id="UP000325315">
    <property type="component" value="Unassembled WGS sequence"/>
</dbReference>
<comment type="caution">
    <text evidence="1">The sequence shown here is derived from an EMBL/GenBank/DDBJ whole genome shotgun (WGS) entry which is preliminary data.</text>
</comment>
<dbReference type="OrthoDB" id="1936587at2759"/>
<proteinExistence type="predicted"/>